<proteinExistence type="predicted"/>
<gene>
    <name evidence="1" type="ORF">VFH_II172120</name>
</gene>
<organism evidence="1 2">
    <name type="scientific">Vicia faba</name>
    <name type="common">Broad bean</name>
    <name type="synonym">Faba vulgaris</name>
    <dbReference type="NCBI Taxonomy" id="3906"/>
    <lineage>
        <taxon>Eukaryota</taxon>
        <taxon>Viridiplantae</taxon>
        <taxon>Streptophyta</taxon>
        <taxon>Embryophyta</taxon>
        <taxon>Tracheophyta</taxon>
        <taxon>Spermatophyta</taxon>
        <taxon>Magnoliopsida</taxon>
        <taxon>eudicotyledons</taxon>
        <taxon>Gunneridae</taxon>
        <taxon>Pentapetalae</taxon>
        <taxon>rosids</taxon>
        <taxon>fabids</taxon>
        <taxon>Fabales</taxon>
        <taxon>Fabaceae</taxon>
        <taxon>Papilionoideae</taxon>
        <taxon>50 kb inversion clade</taxon>
        <taxon>NPAAA clade</taxon>
        <taxon>Hologalegina</taxon>
        <taxon>IRL clade</taxon>
        <taxon>Fabeae</taxon>
        <taxon>Vicia</taxon>
    </lineage>
</organism>
<sequence>MSYDNDERDGVFFFCFQPQKTQPTTNSHAFDLFLAFPTTRRDSTFRHFALSAYPFHENSVALSFSPSLYFYSLTQPSSTILQHHSFTLILIFDPLNCGFASSKSSASRSSPHYRYHLHRTTTNFV</sequence>
<dbReference type="Proteomes" id="UP001157006">
    <property type="component" value="Chromosome 2"/>
</dbReference>
<evidence type="ECO:0000313" key="1">
    <source>
        <dbReference type="EMBL" id="CAI8599372.1"/>
    </source>
</evidence>
<dbReference type="AlphaFoldDB" id="A0AAV0ZU29"/>
<reference evidence="1 2" key="1">
    <citation type="submission" date="2023-01" db="EMBL/GenBank/DDBJ databases">
        <authorList>
            <person name="Kreplak J."/>
        </authorList>
    </citation>
    <scope>NUCLEOTIDE SEQUENCE [LARGE SCALE GENOMIC DNA]</scope>
</reference>
<evidence type="ECO:0000313" key="2">
    <source>
        <dbReference type="Proteomes" id="UP001157006"/>
    </source>
</evidence>
<name>A0AAV0ZU29_VICFA</name>
<accession>A0AAV0ZU29</accession>
<keyword evidence="2" id="KW-1185">Reference proteome</keyword>
<protein>
    <submittedName>
        <fullName evidence="1">Uncharacterized protein</fullName>
    </submittedName>
</protein>
<dbReference type="EMBL" id="OX451737">
    <property type="protein sequence ID" value="CAI8599372.1"/>
    <property type="molecule type" value="Genomic_DNA"/>
</dbReference>